<proteinExistence type="predicted"/>
<dbReference type="GO" id="GO:0016491">
    <property type="term" value="F:oxidoreductase activity"/>
    <property type="evidence" value="ECO:0007669"/>
    <property type="project" value="InterPro"/>
</dbReference>
<dbReference type="Gene3D" id="3.20.20.70">
    <property type="entry name" value="Aldolase class I"/>
    <property type="match status" value="1"/>
</dbReference>
<evidence type="ECO:0000256" key="1">
    <source>
        <dbReference type="ARBA" id="ARBA00001966"/>
    </source>
</evidence>
<dbReference type="CDD" id="cd01335">
    <property type="entry name" value="Radical_SAM"/>
    <property type="match status" value="1"/>
</dbReference>
<evidence type="ECO:0008006" key="8">
    <source>
        <dbReference type="Google" id="ProtNLM"/>
    </source>
</evidence>
<dbReference type="GO" id="GO:0051536">
    <property type="term" value="F:iron-sulfur cluster binding"/>
    <property type="evidence" value="ECO:0007669"/>
    <property type="project" value="UniProtKB-KW"/>
</dbReference>
<evidence type="ECO:0000256" key="3">
    <source>
        <dbReference type="ARBA" id="ARBA00022723"/>
    </source>
</evidence>
<keyword evidence="7" id="KW-1185">Reference proteome</keyword>
<keyword evidence="2" id="KW-0949">S-adenosyl-L-methionine</keyword>
<protein>
    <recommendedName>
        <fullName evidence="8">Radical SAM core domain-containing protein</fullName>
    </recommendedName>
</protein>
<dbReference type="SFLD" id="SFLDS00029">
    <property type="entry name" value="Radical_SAM"/>
    <property type="match status" value="1"/>
</dbReference>
<sequence>MSRSMKLSRYVAASDCLTAARSGFRGRLVFSTRSGNLMRLTEAAWQTLLADDIDAIGDEQRGVLAQAGILVDRSEDEFAAVVRENQAAVDANDVLYQVIQPSAWCELACGGCGQAHEKTLKSELMREDFLARVESRLASGRYRELRIGWFGAEPLTGIAVMRDMSPRLMTLAARHGCGYSARLVTSGLGLTPKVARELAQCHGVREVEIALNGDPKTHGRRRPGTNGKESFAAIFRNLCLIAAASNLGITLRCNVTRENATAVSGLIERIAEAGLAGRIRFYVSSVCASGAAAHDTALDPKTLADAEVEWLALQARLGYQPALLPQRRKIVCLSVQHDAEVVDAHGGNNCTETPCVPAHGQPDRHAVSFPVKVITQTQMQPAQRLKAFNAQLLNGEHRQCAACAMLPVCGGQCPKSWHEGMAPCPSTKHNIRHRLNLLFALDELAK</sequence>
<evidence type="ECO:0000256" key="2">
    <source>
        <dbReference type="ARBA" id="ARBA00022691"/>
    </source>
</evidence>
<comment type="cofactor">
    <cofactor evidence="1">
        <name>[4Fe-4S] cluster</name>
        <dbReference type="ChEBI" id="CHEBI:49883"/>
    </cofactor>
</comment>
<evidence type="ECO:0000256" key="4">
    <source>
        <dbReference type="ARBA" id="ARBA00023004"/>
    </source>
</evidence>
<dbReference type="InterPro" id="IPR013785">
    <property type="entry name" value="Aldolase_TIM"/>
</dbReference>
<keyword evidence="3" id="KW-0479">Metal-binding</keyword>
<evidence type="ECO:0000313" key="6">
    <source>
        <dbReference type="EMBL" id="SNS12247.1"/>
    </source>
</evidence>
<dbReference type="UniPathway" id="UPA00782"/>
<keyword evidence="4" id="KW-0408">Iron</keyword>
<organism evidence="6 7">
    <name type="scientific">Noviherbaspirillum humi</name>
    <dbReference type="NCBI Taxonomy" id="1688639"/>
    <lineage>
        <taxon>Bacteria</taxon>
        <taxon>Pseudomonadati</taxon>
        <taxon>Pseudomonadota</taxon>
        <taxon>Betaproteobacteria</taxon>
        <taxon>Burkholderiales</taxon>
        <taxon>Oxalobacteraceae</taxon>
        <taxon>Noviherbaspirillum</taxon>
    </lineage>
</organism>
<dbReference type="InterPro" id="IPR058240">
    <property type="entry name" value="rSAM_sf"/>
</dbReference>
<dbReference type="Proteomes" id="UP000198284">
    <property type="component" value="Unassembled WGS sequence"/>
</dbReference>
<dbReference type="EMBL" id="FZOT01000001">
    <property type="protein sequence ID" value="SNS12247.1"/>
    <property type="molecule type" value="Genomic_DNA"/>
</dbReference>
<evidence type="ECO:0000256" key="5">
    <source>
        <dbReference type="ARBA" id="ARBA00023014"/>
    </source>
</evidence>
<reference evidence="6 7" key="1">
    <citation type="submission" date="2017-06" db="EMBL/GenBank/DDBJ databases">
        <authorList>
            <person name="Kim H.J."/>
            <person name="Triplett B.A."/>
        </authorList>
    </citation>
    <scope>NUCLEOTIDE SEQUENCE [LARGE SCALE GENOMIC DNA]</scope>
    <source>
        <strain evidence="6 7">U15</strain>
    </source>
</reference>
<keyword evidence="5" id="KW-0411">Iron-sulfur</keyword>
<gene>
    <name evidence="6" type="ORF">SAMN06265795_101126</name>
</gene>
<dbReference type="PANTHER" id="PTHR43273:SF8">
    <property type="entry name" value="RADICAL SAM DOMAIN PROTEIN"/>
    <property type="match status" value="1"/>
</dbReference>
<dbReference type="PANTHER" id="PTHR43273">
    <property type="entry name" value="ANAEROBIC SULFATASE-MATURATING ENZYME HOMOLOG ASLB-RELATED"/>
    <property type="match status" value="1"/>
</dbReference>
<dbReference type="RefSeq" id="WP_089397372.1">
    <property type="nucleotide sequence ID" value="NZ_FZOT01000001.1"/>
</dbReference>
<dbReference type="InterPro" id="IPR007197">
    <property type="entry name" value="rSAM"/>
</dbReference>
<name>A0A239BW61_9BURK</name>
<accession>A0A239BW61</accession>
<dbReference type="AlphaFoldDB" id="A0A239BW61"/>
<evidence type="ECO:0000313" key="7">
    <source>
        <dbReference type="Proteomes" id="UP000198284"/>
    </source>
</evidence>
<dbReference type="InterPro" id="IPR023867">
    <property type="entry name" value="Sulphatase_maturase_rSAM"/>
</dbReference>
<dbReference type="OrthoDB" id="9792276at2"/>
<dbReference type="GO" id="GO:0046872">
    <property type="term" value="F:metal ion binding"/>
    <property type="evidence" value="ECO:0007669"/>
    <property type="project" value="UniProtKB-KW"/>
</dbReference>
<dbReference type="SUPFAM" id="SSF102114">
    <property type="entry name" value="Radical SAM enzymes"/>
    <property type="match status" value="1"/>
</dbReference>